<dbReference type="Gene3D" id="3.40.30.10">
    <property type="entry name" value="Glutaredoxin"/>
    <property type="match status" value="1"/>
</dbReference>
<dbReference type="PROSITE" id="PS50405">
    <property type="entry name" value="GST_CTER"/>
    <property type="match status" value="1"/>
</dbReference>
<reference evidence="4 5" key="1">
    <citation type="submission" date="2015-07" db="EMBL/GenBank/DDBJ databases">
        <title>Genome analysis of myxobacterium Chondromyces crocatus Cm c5 reveals a high potential for natural compound synthesis and the genetic basis for the loss of fruiting body formation.</title>
        <authorList>
            <person name="Zaburannyi N."/>
            <person name="Bunk B."/>
            <person name="Maier J."/>
            <person name="Overmann J."/>
            <person name="Mueller R."/>
        </authorList>
    </citation>
    <scope>NUCLEOTIDE SEQUENCE [LARGE SCALE GENOMIC DNA]</scope>
    <source>
        <strain evidence="4 5">Cm c5</strain>
    </source>
</reference>
<dbReference type="SUPFAM" id="SSF47616">
    <property type="entry name" value="GST C-terminal domain-like"/>
    <property type="match status" value="1"/>
</dbReference>
<gene>
    <name evidence="4" type="primary">gst</name>
    <name evidence="4" type="ORF">CMC5_064690</name>
</gene>
<dbReference type="SFLD" id="SFLDG00358">
    <property type="entry name" value="Main_(cytGST)"/>
    <property type="match status" value="1"/>
</dbReference>
<dbReference type="PATRIC" id="fig|52.7.peg.7116"/>
<dbReference type="Gene3D" id="1.20.1050.10">
    <property type="match status" value="1"/>
</dbReference>
<dbReference type="InterPro" id="IPR036249">
    <property type="entry name" value="Thioredoxin-like_sf"/>
</dbReference>
<feature type="domain" description="GST C-terminal" evidence="3">
    <location>
        <begin position="99"/>
        <end position="216"/>
    </location>
</feature>
<dbReference type="SFLD" id="SFLDS00019">
    <property type="entry name" value="Glutathione_Transferase_(cytos"/>
    <property type="match status" value="1"/>
</dbReference>
<feature type="domain" description="GST N-terminal" evidence="2">
    <location>
        <begin position="12"/>
        <end position="93"/>
    </location>
</feature>
<dbReference type="OrthoDB" id="5740960at2"/>
<dbReference type="PANTHER" id="PTHR44051:SF21">
    <property type="entry name" value="GLUTATHIONE S-TRANSFERASE FAMILY PROTEIN"/>
    <property type="match status" value="1"/>
</dbReference>
<dbReference type="Proteomes" id="UP000067626">
    <property type="component" value="Chromosome"/>
</dbReference>
<dbReference type="KEGG" id="ccro:CMC5_064690"/>
<dbReference type="InterPro" id="IPR004045">
    <property type="entry name" value="Glutathione_S-Trfase_N"/>
</dbReference>
<dbReference type="EMBL" id="CP012159">
    <property type="protein sequence ID" value="AKT42246.1"/>
    <property type="molecule type" value="Genomic_DNA"/>
</dbReference>
<dbReference type="CDD" id="cd03046">
    <property type="entry name" value="GST_N_GTT1_like"/>
    <property type="match status" value="1"/>
</dbReference>
<evidence type="ECO:0000313" key="5">
    <source>
        <dbReference type="Proteomes" id="UP000067626"/>
    </source>
</evidence>
<dbReference type="InterPro" id="IPR040079">
    <property type="entry name" value="Glutathione_S-Trfase"/>
</dbReference>
<dbReference type="InterPro" id="IPR036282">
    <property type="entry name" value="Glutathione-S-Trfase_C_sf"/>
</dbReference>
<dbReference type="Pfam" id="PF00043">
    <property type="entry name" value="GST_C"/>
    <property type="match status" value="1"/>
</dbReference>
<dbReference type="SUPFAM" id="SSF52833">
    <property type="entry name" value="Thioredoxin-like"/>
    <property type="match status" value="1"/>
</dbReference>
<dbReference type="GO" id="GO:0016740">
    <property type="term" value="F:transferase activity"/>
    <property type="evidence" value="ECO:0007669"/>
    <property type="project" value="UniProtKB-KW"/>
</dbReference>
<dbReference type="PANTHER" id="PTHR44051">
    <property type="entry name" value="GLUTATHIONE S-TRANSFERASE-RELATED"/>
    <property type="match status" value="1"/>
</dbReference>
<dbReference type="AlphaFoldDB" id="A0A0K1EN34"/>
<dbReference type="STRING" id="52.CMC5_064690"/>
<dbReference type="RefSeq" id="WP_050433908.1">
    <property type="nucleotide sequence ID" value="NZ_CP012159.1"/>
</dbReference>
<dbReference type="PROSITE" id="PS50404">
    <property type="entry name" value="GST_NTER"/>
    <property type="match status" value="1"/>
</dbReference>
<proteinExistence type="inferred from homology"/>
<dbReference type="CDD" id="cd03207">
    <property type="entry name" value="GST_C_8"/>
    <property type="match status" value="1"/>
</dbReference>
<keyword evidence="4" id="KW-0808">Transferase</keyword>
<protein>
    <submittedName>
        <fullName evidence="4">Glutathione S-transferase</fullName>
    </submittedName>
</protein>
<keyword evidence="5" id="KW-1185">Reference proteome</keyword>
<accession>A0A0K1EN34</accession>
<sequence length="224" mass="24287">MITQLIEGPRKRGELVVFHAPNSRSVGTLTLLDELGASYELRAIDLRADEQREPAYTGVNPLGKVPALLHDGVLVTEQVAVTIYLADRFADAGLAPALDDPERGAYLRWIAFQGSSFEPAMVDKAMKRTPAPRGVATYGEVEQVLSTLLGALERGPYLLGERFTAADVLWGISLGWLVSFGLVPKEPAVVAYVERIKSRPSVARVADLDRTLVARFDAAKETAG</sequence>
<dbReference type="InterPro" id="IPR004046">
    <property type="entry name" value="GST_C"/>
</dbReference>
<dbReference type="SFLD" id="SFLDG01150">
    <property type="entry name" value="Main.1:_Beta-like"/>
    <property type="match status" value="1"/>
</dbReference>
<dbReference type="InterPro" id="IPR010987">
    <property type="entry name" value="Glutathione-S-Trfase_C-like"/>
</dbReference>
<evidence type="ECO:0000256" key="1">
    <source>
        <dbReference type="RuleBase" id="RU003494"/>
    </source>
</evidence>
<name>A0A0K1EN34_CHOCO</name>
<comment type="similarity">
    <text evidence="1">Belongs to the GST superfamily.</text>
</comment>
<organism evidence="4 5">
    <name type="scientific">Chondromyces crocatus</name>
    <dbReference type="NCBI Taxonomy" id="52"/>
    <lineage>
        <taxon>Bacteria</taxon>
        <taxon>Pseudomonadati</taxon>
        <taxon>Myxococcota</taxon>
        <taxon>Polyangia</taxon>
        <taxon>Polyangiales</taxon>
        <taxon>Polyangiaceae</taxon>
        <taxon>Chondromyces</taxon>
    </lineage>
</organism>
<evidence type="ECO:0000259" key="3">
    <source>
        <dbReference type="PROSITE" id="PS50405"/>
    </source>
</evidence>
<evidence type="ECO:0000313" key="4">
    <source>
        <dbReference type="EMBL" id="AKT42246.1"/>
    </source>
</evidence>
<dbReference type="Pfam" id="PF02798">
    <property type="entry name" value="GST_N"/>
    <property type="match status" value="1"/>
</dbReference>
<evidence type="ECO:0000259" key="2">
    <source>
        <dbReference type="PROSITE" id="PS50404"/>
    </source>
</evidence>